<evidence type="ECO:0000259" key="1">
    <source>
        <dbReference type="Pfam" id="PF08659"/>
    </source>
</evidence>
<reference evidence="2 3" key="1">
    <citation type="journal article" date="2016" name="Genome Biol. Evol.">
        <title>Gene Family Evolution Reflects Adaptation to Soil Environmental Stressors in the Genome of the Collembolan Orchesella cincta.</title>
        <authorList>
            <person name="Faddeeva-Vakhrusheva A."/>
            <person name="Derks M.F."/>
            <person name="Anvar S.Y."/>
            <person name="Agamennone V."/>
            <person name="Suring W."/>
            <person name="Smit S."/>
            <person name="van Straalen N.M."/>
            <person name="Roelofs D."/>
        </authorList>
    </citation>
    <scope>NUCLEOTIDE SEQUENCE [LARGE SCALE GENOMIC DNA]</scope>
    <source>
        <tissue evidence="2">Mixed pool</tissue>
    </source>
</reference>
<organism evidence="2 3">
    <name type="scientific">Orchesella cincta</name>
    <name type="common">Springtail</name>
    <name type="synonym">Podura cincta</name>
    <dbReference type="NCBI Taxonomy" id="48709"/>
    <lineage>
        <taxon>Eukaryota</taxon>
        <taxon>Metazoa</taxon>
        <taxon>Ecdysozoa</taxon>
        <taxon>Arthropoda</taxon>
        <taxon>Hexapoda</taxon>
        <taxon>Collembola</taxon>
        <taxon>Entomobryomorpha</taxon>
        <taxon>Entomobryoidea</taxon>
        <taxon>Orchesellidae</taxon>
        <taxon>Orchesellinae</taxon>
        <taxon>Orchesella</taxon>
    </lineage>
</organism>
<dbReference type="AlphaFoldDB" id="A0A1D2MH75"/>
<feature type="domain" description="Ketoreductase (KR)" evidence="1">
    <location>
        <begin position="2"/>
        <end position="34"/>
    </location>
</feature>
<accession>A0A1D2MH75</accession>
<evidence type="ECO:0000313" key="2">
    <source>
        <dbReference type="EMBL" id="ODM92339.1"/>
    </source>
</evidence>
<name>A0A1D2MH75_ORCCI</name>
<dbReference type="OrthoDB" id="329835at2759"/>
<comment type="caution">
    <text evidence="2">The sequence shown here is derived from an EMBL/GenBank/DDBJ whole genome shotgun (WGS) entry which is preliminary data.</text>
</comment>
<dbReference type="Pfam" id="PF08659">
    <property type="entry name" value="KR"/>
    <property type="match status" value="1"/>
</dbReference>
<protein>
    <submittedName>
        <fullName evidence="2">Erythronolide synthase, modules 1 and 2</fullName>
    </submittedName>
</protein>
<sequence length="103" mass="11343">MSNYAAGNRFSDALAHFRHSMGLTGTTVNWSQWGEVGICADIDIPGLKVFSNLQALNGLGYALKTNQVQVTVANFDSFPRFSNLFPLTRNYVPENEWNAGNDA</sequence>
<dbReference type="Proteomes" id="UP000094527">
    <property type="component" value="Unassembled WGS sequence"/>
</dbReference>
<dbReference type="STRING" id="48709.A0A1D2MH75"/>
<dbReference type="EMBL" id="LJIJ01001262">
    <property type="protein sequence ID" value="ODM92339.1"/>
    <property type="molecule type" value="Genomic_DNA"/>
</dbReference>
<proteinExistence type="predicted"/>
<dbReference type="InterPro" id="IPR013968">
    <property type="entry name" value="PKS_KR"/>
</dbReference>
<gene>
    <name evidence="2" type="ORF">Ocin01_14345</name>
</gene>
<evidence type="ECO:0000313" key="3">
    <source>
        <dbReference type="Proteomes" id="UP000094527"/>
    </source>
</evidence>
<dbReference type="Gene3D" id="3.40.50.720">
    <property type="entry name" value="NAD(P)-binding Rossmann-like Domain"/>
    <property type="match status" value="1"/>
</dbReference>
<keyword evidence="3" id="KW-1185">Reference proteome</keyword>